<evidence type="ECO:0000313" key="5">
    <source>
        <dbReference type="Proteomes" id="UP000193685"/>
    </source>
</evidence>
<dbReference type="PROSITE" id="PS50908">
    <property type="entry name" value="RWD"/>
    <property type="match status" value="1"/>
</dbReference>
<dbReference type="InterPro" id="IPR006575">
    <property type="entry name" value="RWD_dom"/>
</dbReference>
<proteinExistence type="predicted"/>
<dbReference type="OrthoDB" id="277175at2759"/>
<dbReference type="Pfam" id="PF16543">
    <property type="entry name" value="DFRP_C"/>
    <property type="match status" value="1"/>
</dbReference>
<dbReference type="SUPFAM" id="SSF54495">
    <property type="entry name" value="UBC-like"/>
    <property type="match status" value="1"/>
</dbReference>
<accession>A0A1Y2F2P1</accession>
<dbReference type="GeneID" id="63788100"/>
<evidence type="ECO:0000259" key="3">
    <source>
        <dbReference type="PROSITE" id="PS50908"/>
    </source>
</evidence>
<dbReference type="EMBL" id="MCFI01000018">
    <property type="protein sequence ID" value="ORY78141.1"/>
    <property type="molecule type" value="Genomic_DNA"/>
</dbReference>
<feature type="coiled-coil region" evidence="1">
    <location>
        <begin position="105"/>
        <end position="177"/>
    </location>
</feature>
<keyword evidence="5" id="KW-1185">Reference proteome</keyword>
<feature type="region of interest" description="Disordered" evidence="2">
    <location>
        <begin position="44"/>
        <end position="77"/>
    </location>
</feature>
<evidence type="ECO:0000313" key="4">
    <source>
        <dbReference type="EMBL" id="ORY78141.1"/>
    </source>
</evidence>
<dbReference type="InterPro" id="IPR032378">
    <property type="entry name" value="ZC3H15/TMA46_C"/>
</dbReference>
<dbReference type="STRING" id="56484.A0A1Y2F2P1"/>
<comment type="caution">
    <text evidence="4">The sequence shown here is derived from an EMBL/GenBank/DDBJ whole genome shotgun (WGS) entry which is preliminary data.</text>
</comment>
<dbReference type="OMA" id="QWDEHKK"/>
<organism evidence="4 5">
    <name type="scientific">Protomyces lactucae-debilis</name>
    <dbReference type="NCBI Taxonomy" id="2754530"/>
    <lineage>
        <taxon>Eukaryota</taxon>
        <taxon>Fungi</taxon>
        <taxon>Dikarya</taxon>
        <taxon>Ascomycota</taxon>
        <taxon>Taphrinomycotina</taxon>
        <taxon>Taphrinomycetes</taxon>
        <taxon>Taphrinales</taxon>
        <taxon>Protomycetaceae</taxon>
        <taxon>Protomyces</taxon>
    </lineage>
</organism>
<gene>
    <name evidence="4" type="ORF">BCR37DRAFT_394652</name>
</gene>
<evidence type="ECO:0000256" key="1">
    <source>
        <dbReference type="SAM" id="Coils"/>
    </source>
</evidence>
<protein>
    <recommendedName>
        <fullName evidence="3">RWD domain-containing protein</fullName>
    </recommendedName>
</protein>
<keyword evidence="1" id="KW-0175">Coiled coil</keyword>
<dbReference type="Pfam" id="PF05773">
    <property type="entry name" value="RWD"/>
    <property type="match status" value="1"/>
</dbReference>
<dbReference type="Gene3D" id="3.10.110.10">
    <property type="entry name" value="Ubiquitin Conjugating Enzyme"/>
    <property type="match status" value="1"/>
</dbReference>
<evidence type="ECO:0000256" key="2">
    <source>
        <dbReference type="SAM" id="MobiDB-lite"/>
    </source>
</evidence>
<dbReference type="RefSeq" id="XP_040723252.1">
    <property type="nucleotide sequence ID" value="XM_040871501.1"/>
</dbReference>
<sequence>MSTAAIEEEAEILVSIYPDEFEKINEDTFKIRIDLDADECRCKQPPQLGPTYPDDAPYLTLDTALPDAEDDNEPEDFTSEDKSALLQALSDIVQESLGMAMIFNLSSALKEQAEARLAARQAERERQVRLVQQEVERQEQKKFEGTAVTPASFAAWRARFQAEMRKKEIEAEELALKRAGPNAPVRKLTGRQMFEGDRTLATSDAAFEIVS</sequence>
<feature type="compositionally biased region" description="Acidic residues" evidence="2">
    <location>
        <begin position="67"/>
        <end position="77"/>
    </location>
</feature>
<reference evidence="4 5" key="1">
    <citation type="submission" date="2016-07" db="EMBL/GenBank/DDBJ databases">
        <title>Pervasive Adenine N6-methylation of Active Genes in Fungi.</title>
        <authorList>
            <consortium name="DOE Joint Genome Institute"/>
            <person name="Mondo S.J."/>
            <person name="Dannebaum R.O."/>
            <person name="Kuo R.C."/>
            <person name="Labutti K."/>
            <person name="Haridas S."/>
            <person name="Kuo A."/>
            <person name="Salamov A."/>
            <person name="Ahrendt S.R."/>
            <person name="Lipzen A."/>
            <person name="Sullivan W."/>
            <person name="Andreopoulos W.B."/>
            <person name="Clum A."/>
            <person name="Lindquist E."/>
            <person name="Daum C."/>
            <person name="Ramamoorthy G.K."/>
            <person name="Gryganskyi A."/>
            <person name="Culley D."/>
            <person name="Magnuson J.K."/>
            <person name="James T.Y."/>
            <person name="O'Malley M.A."/>
            <person name="Stajich J.E."/>
            <person name="Spatafora J.W."/>
            <person name="Visel A."/>
            <person name="Grigoriev I.V."/>
        </authorList>
    </citation>
    <scope>NUCLEOTIDE SEQUENCE [LARGE SCALE GENOMIC DNA]</scope>
    <source>
        <strain evidence="4 5">12-1054</strain>
    </source>
</reference>
<dbReference type="InterPro" id="IPR016135">
    <property type="entry name" value="UBQ-conjugating_enzyme/RWD"/>
</dbReference>
<dbReference type="PANTHER" id="PTHR12292">
    <property type="entry name" value="RWD DOMAIN-CONTAINING PROTEIN"/>
    <property type="match status" value="1"/>
</dbReference>
<dbReference type="Proteomes" id="UP000193685">
    <property type="component" value="Unassembled WGS sequence"/>
</dbReference>
<feature type="domain" description="RWD" evidence="3">
    <location>
        <begin position="8"/>
        <end position="116"/>
    </location>
</feature>
<dbReference type="SMART" id="SM00591">
    <property type="entry name" value="RWD"/>
    <property type="match status" value="1"/>
</dbReference>
<dbReference type="InterPro" id="IPR040213">
    <property type="entry name" value="GIR2-like"/>
</dbReference>
<dbReference type="AlphaFoldDB" id="A0A1Y2F2P1"/>
<name>A0A1Y2F2P1_PROLT</name>